<dbReference type="SUPFAM" id="SSF46894">
    <property type="entry name" value="C-terminal effector domain of the bipartite response regulators"/>
    <property type="match status" value="1"/>
</dbReference>
<evidence type="ECO:0000256" key="1">
    <source>
        <dbReference type="ARBA" id="ARBA00022553"/>
    </source>
</evidence>
<evidence type="ECO:0000256" key="3">
    <source>
        <dbReference type="PROSITE-ProRule" id="PRU00169"/>
    </source>
</evidence>
<dbReference type="SUPFAM" id="SSF52172">
    <property type="entry name" value="CheY-like"/>
    <property type="match status" value="1"/>
</dbReference>
<dbReference type="InterPro" id="IPR016032">
    <property type="entry name" value="Sig_transdc_resp-reg_C-effctor"/>
</dbReference>
<dbReference type="PROSITE" id="PS50043">
    <property type="entry name" value="HTH_LUXR_2"/>
    <property type="match status" value="1"/>
</dbReference>
<dbReference type="Proteomes" id="UP000805841">
    <property type="component" value="Unassembled WGS sequence"/>
</dbReference>
<feature type="domain" description="Response regulatory" evidence="5">
    <location>
        <begin position="4"/>
        <end position="125"/>
    </location>
</feature>
<feature type="domain" description="HTH luxR-type" evidence="4">
    <location>
        <begin position="150"/>
        <end position="215"/>
    </location>
</feature>
<dbReference type="SMART" id="SM00421">
    <property type="entry name" value="HTH_LUXR"/>
    <property type="match status" value="1"/>
</dbReference>
<keyword evidence="1 3" id="KW-0597">Phosphoprotein</keyword>
<dbReference type="PROSITE" id="PS00622">
    <property type="entry name" value="HTH_LUXR_1"/>
    <property type="match status" value="1"/>
</dbReference>
<evidence type="ECO:0000259" key="5">
    <source>
        <dbReference type="PROSITE" id="PS50110"/>
    </source>
</evidence>
<proteinExistence type="predicted"/>
<dbReference type="InterPro" id="IPR011006">
    <property type="entry name" value="CheY-like_superfamily"/>
</dbReference>
<feature type="modified residue" description="4-aspartylphosphate" evidence="3">
    <location>
        <position position="57"/>
    </location>
</feature>
<dbReference type="InterPro" id="IPR001789">
    <property type="entry name" value="Sig_transdc_resp-reg_receiver"/>
</dbReference>
<dbReference type="InterPro" id="IPR058245">
    <property type="entry name" value="NreC/VraR/RcsB-like_REC"/>
</dbReference>
<dbReference type="CDD" id="cd06170">
    <property type="entry name" value="LuxR_C_like"/>
    <property type="match status" value="1"/>
</dbReference>
<keyword evidence="2" id="KW-0238">DNA-binding</keyword>
<evidence type="ECO:0000259" key="4">
    <source>
        <dbReference type="PROSITE" id="PS50043"/>
    </source>
</evidence>
<dbReference type="Gene3D" id="1.10.10.10">
    <property type="entry name" value="Winged helix-like DNA-binding domain superfamily/Winged helix DNA-binding domain"/>
    <property type="match status" value="1"/>
</dbReference>
<dbReference type="InterPro" id="IPR036388">
    <property type="entry name" value="WH-like_DNA-bd_sf"/>
</dbReference>
<accession>A0ABR7Z0A9</accession>
<dbReference type="PANTHER" id="PTHR43214">
    <property type="entry name" value="TWO-COMPONENT RESPONSE REGULATOR"/>
    <property type="match status" value="1"/>
</dbReference>
<evidence type="ECO:0000313" key="7">
    <source>
        <dbReference type="Proteomes" id="UP000805841"/>
    </source>
</evidence>
<dbReference type="Pfam" id="PF00072">
    <property type="entry name" value="Response_reg"/>
    <property type="match status" value="1"/>
</dbReference>
<name>A0ABR7Z0A9_9PSED</name>
<dbReference type="EMBL" id="JAAOCA010000009">
    <property type="protein sequence ID" value="MBD1598880.1"/>
    <property type="molecule type" value="Genomic_DNA"/>
</dbReference>
<dbReference type="InterPro" id="IPR000792">
    <property type="entry name" value="Tscrpt_reg_LuxR_C"/>
</dbReference>
<keyword evidence="7" id="KW-1185">Reference proteome</keyword>
<evidence type="ECO:0000256" key="2">
    <source>
        <dbReference type="ARBA" id="ARBA00023125"/>
    </source>
</evidence>
<sequence>MTIYILLADDHRVTLAGITQALNEASRERLRVRACVNGTDALFHTLGRQRFDLLITDFSMPGGQQPDGVPMLARLRQQFSQLPILVLTALREACTLGAVLATGVAGVISKQATPEALRLAALRVAAGRRYLCSDVQNVLAQRYLHKAAWAQEGTTVLTEREKQVMDLARHGLPVRQIAQRLGRSEKSVIVQRRNAFEKLGLRPDALIYHHPPRELIAG</sequence>
<dbReference type="PROSITE" id="PS50110">
    <property type="entry name" value="RESPONSE_REGULATORY"/>
    <property type="match status" value="1"/>
</dbReference>
<reference evidence="6 7" key="1">
    <citation type="journal article" date="2020" name="Insects">
        <title>Bacteria Belonging to Pseudomonas typographi sp. nov. from the Bark Beetle Ips typographus Have Genomic Potential to Aid in the Host Ecology.</title>
        <authorList>
            <person name="Peral-Aranega E."/>
            <person name="Saati-Santamaria Z."/>
            <person name="Kolarik M."/>
            <person name="Rivas R."/>
            <person name="Garcia-Fraile P."/>
        </authorList>
    </citation>
    <scope>NUCLEOTIDE SEQUENCE [LARGE SCALE GENOMIC DNA]</scope>
    <source>
        <strain evidence="6 7">CA3A</strain>
    </source>
</reference>
<gene>
    <name evidence="6" type="ORF">HAQ05_09195</name>
</gene>
<dbReference type="CDD" id="cd17535">
    <property type="entry name" value="REC_NarL-like"/>
    <property type="match status" value="1"/>
</dbReference>
<evidence type="ECO:0000313" key="6">
    <source>
        <dbReference type="EMBL" id="MBD1598880.1"/>
    </source>
</evidence>
<dbReference type="Pfam" id="PF00196">
    <property type="entry name" value="GerE"/>
    <property type="match status" value="1"/>
</dbReference>
<dbReference type="InterPro" id="IPR039420">
    <property type="entry name" value="WalR-like"/>
</dbReference>
<dbReference type="RefSeq" id="WP_190419647.1">
    <property type="nucleotide sequence ID" value="NZ_JAAOCA010000009.1"/>
</dbReference>
<dbReference type="Gene3D" id="3.40.50.2300">
    <property type="match status" value="1"/>
</dbReference>
<protein>
    <submittedName>
        <fullName evidence="6">Response regulator transcription factor</fullName>
    </submittedName>
</protein>
<comment type="caution">
    <text evidence="6">The sequence shown here is derived from an EMBL/GenBank/DDBJ whole genome shotgun (WGS) entry which is preliminary data.</text>
</comment>
<organism evidence="6 7">
    <name type="scientific">Pseudomonas typographi</name>
    <dbReference type="NCBI Taxonomy" id="2715964"/>
    <lineage>
        <taxon>Bacteria</taxon>
        <taxon>Pseudomonadati</taxon>
        <taxon>Pseudomonadota</taxon>
        <taxon>Gammaproteobacteria</taxon>
        <taxon>Pseudomonadales</taxon>
        <taxon>Pseudomonadaceae</taxon>
        <taxon>Pseudomonas</taxon>
    </lineage>
</organism>
<dbReference type="PRINTS" id="PR00038">
    <property type="entry name" value="HTHLUXR"/>
</dbReference>
<dbReference type="SMART" id="SM00448">
    <property type="entry name" value="REC"/>
    <property type="match status" value="1"/>
</dbReference>
<dbReference type="PANTHER" id="PTHR43214:SF17">
    <property type="entry name" value="TRANSCRIPTIONAL REGULATORY PROTEIN RCSB"/>
    <property type="match status" value="1"/>
</dbReference>